<dbReference type="SUPFAM" id="SSF53756">
    <property type="entry name" value="UDP-Glycosyltransferase/glycogen phosphorylase"/>
    <property type="match status" value="1"/>
</dbReference>
<dbReference type="InterPro" id="IPR001296">
    <property type="entry name" value="Glyco_trans_1"/>
</dbReference>
<protein>
    <submittedName>
        <fullName evidence="4">Glycosyltransferase family 1 protein</fullName>
    </submittedName>
</protein>
<dbReference type="InterPro" id="IPR028098">
    <property type="entry name" value="Glyco_trans_4-like_N"/>
</dbReference>
<organism evidence="4 5">
    <name type="scientific">Mucilaginibacter dorajii</name>
    <dbReference type="NCBI Taxonomy" id="692994"/>
    <lineage>
        <taxon>Bacteria</taxon>
        <taxon>Pseudomonadati</taxon>
        <taxon>Bacteroidota</taxon>
        <taxon>Sphingobacteriia</taxon>
        <taxon>Sphingobacteriales</taxon>
        <taxon>Sphingobacteriaceae</taxon>
        <taxon>Mucilaginibacter</taxon>
    </lineage>
</organism>
<evidence type="ECO:0000313" key="5">
    <source>
        <dbReference type="Proteomes" id="UP001500742"/>
    </source>
</evidence>
<keyword evidence="1" id="KW-0808">Transferase</keyword>
<dbReference type="PANTHER" id="PTHR46401:SF2">
    <property type="entry name" value="GLYCOSYLTRANSFERASE WBBK-RELATED"/>
    <property type="match status" value="1"/>
</dbReference>
<keyword evidence="5" id="KW-1185">Reference proteome</keyword>
<dbReference type="CDD" id="cd03809">
    <property type="entry name" value="GT4_MtfB-like"/>
    <property type="match status" value="1"/>
</dbReference>
<dbReference type="PANTHER" id="PTHR46401">
    <property type="entry name" value="GLYCOSYLTRANSFERASE WBBK-RELATED"/>
    <property type="match status" value="1"/>
</dbReference>
<evidence type="ECO:0000259" key="2">
    <source>
        <dbReference type="Pfam" id="PF00534"/>
    </source>
</evidence>
<evidence type="ECO:0000313" key="4">
    <source>
        <dbReference type="EMBL" id="GAA3966333.1"/>
    </source>
</evidence>
<dbReference type="Pfam" id="PF13439">
    <property type="entry name" value="Glyco_transf_4"/>
    <property type="match status" value="1"/>
</dbReference>
<reference evidence="5" key="1">
    <citation type="journal article" date="2019" name="Int. J. Syst. Evol. Microbiol.">
        <title>The Global Catalogue of Microorganisms (GCM) 10K type strain sequencing project: providing services to taxonomists for standard genome sequencing and annotation.</title>
        <authorList>
            <consortium name="The Broad Institute Genomics Platform"/>
            <consortium name="The Broad Institute Genome Sequencing Center for Infectious Disease"/>
            <person name="Wu L."/>
            <person name="Ma J."/>
        </authorList>
    </citation>
    <scope>NUCLEOTIDE SEQUENCE [LARGE SCALE GENOMIC DNA]</scope>
    <source>
        <strain evidence="5">JCM 16601</strain>
    </source>
</reference>
<name>A0ABP7PIS0_9SPHI</name>
<gene>
    <name evidence="4" type="ORF">GCM10022210_13580</name>
</gene>
<comment type="caution">
    <text evidence="4">The sequence shown here is derived from an EMBL/GenBank/DDBJ whole genome shotgun (WGS) entry which is preliminary data.</text>
</comment>
<dbReference type="EMBL" id="BAAAZC010000009">
    <property type="protein sequence ID" value="GAA3966333.1"/>
    <property type="molecule type" value="Genomic_DNA"/>
</dbReference>
<dbReference type="RefSeq" id="WP_259088817.1">
    <property type="nucleotide sequence ID" value="NZ_BAAAZC010000009.1"/>
</dbReference>
<evidence type="ECO:0000259" key="3">
    <source>
        <dbReference type="Pfam" id="PF13439"/>
    </source>
</evidence>
<accession>A0ABP7PIS0</accession>
<dbReference type="Pfam" id="PF00534">
    <property type="entry name" value="Glycos_transf_1"/>
    <property type="match status" value="1"/>
</dbReference>
<feature type="domain" description="Glycosyl transferase family 1" evidence="2">
    <location>
        <begin position="191"/>
        <end position="350"/>
    </location>
</feature>
<dbReference type="Gene3D" id="3.40.50.2000">
    <property type="entry name" value="Glycogen Phosphorylase B"/>
    <property type="match status" value="2"/>
</dbReference>
<dbReference type="Proteomes" id="UP001500742">
    <property type="component" value="Unassembled WGS sequence"/>
</dbReference>
<sequence>MKIGYDAKRAFYNNTGLGNYSRWLIKSLAYFHPENSYFLYTPKAKANQRLNFLGDHGNIQTVTPQSKFFTSWWRSKGIVKDLQRDSIELYHGLSHELPWGINRSGIKSIVTIHDLIFMRYPKQFGWFNYRVYLAKVKHACKVADKIIAISQKTKDDLIELLNIDADKIEVVYQGCDVAFKELKNDKQKLAVKAKYNLPDKFLLNVGTIEERKNLLLVVQALKNTPADVPLVVVGKPKKYAEKVNDYIAANNLTNRVIFLKDIPFDELPVIYQLAPIFIYPSRYEGFGIPVLEALNSGTPVIAATGSCLEEAGGPDSRYANPDDADDLAQQINLLLADDNLRQTMAAKGREYAENFNDDKLALQLQQVYTNTLNYA</sequence>
<proteinExistence type="predicted"/>
<feature type="domain" description="Glycosyltransferase subfamily 4-like N-terminal" evidence="3">
    <location>
        <begin position="66"/>
        <end position="178"/>
    </location>
</feature>
<evidence type="ECO:0000256" key="1">
    <source>
        <dbReference type="ARBA" id="ARBA00022679"/>
    </source>
</evidence>